<evidence type="ECO:0000313" key="8">
    <source>
        <dbReference type="Proteomes" id="UP000178086"/>
    </source>
</evidence>
<accession>A0A1F2UIJ5</accession>
<dbReference type="GO" id="GO:0016020">
    <property type="term" value="C:membrane"/>
    <property type="evidence" value="ECO:0007669"/>
    <property type="project" value="UniProtKB-SubCell"/>
</dbReference>
<dbReference type="InterPro" id="IPR001727">
    <property type="entry name" value="GDT1-like"/>
</dbReference>
<feature type="transmembrane region" description="Helical" evidence="6">
    <location>
        <begin position="95"/>
        <end position="114"/>
    </location>
</feature>
<dbReference type="Proteomes" id="UP000178086">
    <property type="component" value="Unassembled WGS sequence"/>
</dbReference>
<gene>
    <name evidence="7" type="ORF">A2074_05445</name>
</gene>
<keyword evidence="5 6" id="KW-0472">Membrane</keyword>
<evidence type="ECO:0000256" key="1">
    <source>
        <dbReference type="ARBA" id="ARBA00004141"/>
    </source>
</evidence>
<evidence type="ECO:0000256" key="3">
    <source>
        <dbReference type="ARBA" id="ARBA00022692"/>
    </source>
</evidence>
<feature type="transmembrane region" description="Helical" evidence="6">
    <location>
        <begin position="36"/>
        <end position="59"/>
    </location>
</feature>
<evidence type="ECO:0000256" key="6">
    <source>
        <dbReference type="RuleBase" id="RU365102"/>
    </source>
</evidence>
<feature type="transmembrane region" description="Helical" evidence="6">
    <location>
        <begin position="134"/>
        <end position="158"/>
    </location>
</feature>
<evidence type="ECO:0000256" key="4">
    <source>
        <dbReference type="ARBA" id="ARBA00022989"/>
    </source>
</evidence>
<dbReference type="PANTHER" id="PTHR12608:SF1">
    <property type="entry name" value="TRANSMEMBRANE PROTEIN 165"/>
    <property type="match status" value="1"/>
</dbReference>
<dbReference type="GO" id="GO:0046873">
    <property type="term" value="F:metal ion transmembrane transporter activity"/>
    <property type="evidence" value="ECO:0007669"/>
    <property type="project" value="InterPro"/>
</dbReference>
<name>A0A1F2UIJ5_9ACTN</name>
<comment type="similarity">
    <text evidence="2 6">Belongs to the GDT1 family.</text>
</comment>
<organism evidence="7 8">
    <name type="scientific">Candidatus Aquicultor primus</name>
    <dbReference type="NCBI Taxonomy" id="1797195"/>
    <lineage>
        <taxon>Bacteria</taxon>
        <taxon>Bacillati</taxon>
        <taxon>Actinomycetota</taxon>
        <taxon>Candidatus Aquicultoria</taxon>
        <taxon>Candidatus Aquicultorales</taxon>
        <taxon>Candidatus Aquicultoraceae</taxon>
        <taxon>Candidatus Aquicultor</taxon>
    </lineage>
</organism>
<proteinExistence type="inferred from homology"/>
<keyword evidence="4 6" id="KW-1133">Transmembrane helix</keyword>
<dbReference type="Pfam" id="PF01169">
    <property type="entry name" value="GDT1"/>
    <property type="match status" value="2"/>
</dbReference>
<feature type="transmembrane region" description="Helical" evidence="6">
    <location>
        <begin position="65"/>
        <end position="83"/>
    </location>
</feature>
<comment type="subcellular location">
    <subcellularLocation>
        <location evidence="1 6">Membrane</location>
        <topology evidence="1 6">Multi-pass membrane protein</topology>
    </subcellularLocation>
</comment>
<dbReference type="EMBL" id="MELI01000084">
    <property type="protein sequence ID" value="OFW32834.1"/>
    <property type="molecule type" value="Genomic_DNA"/>
</dbReference>
<feature type="transmembrane region" description="Helical" evidence="6">
    <location>
        <begin position="170"/>
        <end position="188"/>
    </location>
</feature>
<comment type="caution">
    <text evidence="7">The sequence shown here is derived from an EMBL/GenBank/DDBJ whole genome shotgun (WGS) entry which is preliminary data.</text>
</comment>
<protein>
    <recommendedName>
        <fullName evidence="6">GDT1 family protein</fullName>
    </recommendedName>
</protein>
<evidence type="ECO:0000256" key="5">
    <source>
        <dbReference type="ARBA" id="ARBA00023136"/>
    </source>
</evidence>
<dbReference type="AlphaFoldDB" id="A0A1F2UIJ5"/>
<dbReference type="PANTHER" id="PTHR12608">
    <property type="entry name" value="TRANSMEMBRANE PROTEIN HTP-1 RELATED"/>
    <property type="match status" value="1"/>
</dbReference>
<reference evidence="7 8" key="1">
    <citation type="journal article" date="2016" name="Nat. Commun.">
        <title>Thousands of microbial genomes shed light on interconnected biogeochemical processes in an aquifer system.</title>
        <authorList>
            <person name="Anantharaman K."/>
            <person name="Brown C.T."/>
            <person name="Hug L.A."/>
            <person name="Sharon I."/>
            <person name="Castelle C.J."/>
            <person name="Probst A.J."/>
            <person name="Thomas B.C."/>
            <person name="Singh A."/>
            <person name="Wilkins M.J."/>
            <person name="Karaoz U."/>
            <person name="Brodie E.L."/>
            <person name="Williams K.H."/>
            <person name="Hubbard S.S."/>
            <person name="Banfield J.F."/>
        </authorList>
    </citation>
    <scope>NUCLEOTIDE SEQUENCE [LARGE SCALE GENOMIC DNA]</scope>
</reference>
<evidence type="ECO:0000256" key="2">
    <source>
        <dbReference type="ARBA" id="ARBA00009190"/>
    </source>
</evidence>
<keyword evidence="3 6" id="KW-0812">Transmembrane</keyword>
<sequence length="189" mass="19850">MTGFFPALLLVTIAELGDKTQLLVLALAAKHRPGKVIAGVILALLVLQLTAVIVGRTLYALVPMSYLQVAIGVSFIGFGLWMLKKDTGDEENAGSLALTSFGIITTVAATFFIAELGDKTQLATISLAAKYNSFAGVWLGSTLGMIVADGLALIVGVIAGKRLPQERIKYISAGIFILFGIITLAQALL</sequence>
<evidence type="ECO:0000313" key="7">
    <source>
        <dbReference type="EMBL" id="OFW32834.1"/>
    </source>
</evidence>